<feature type="active site" description="Proton donor" evidence="1">
    <location>
        <position position="33"/>
    </location>
</feature>
<dbReference type="EMBL" id="OIVN01000102">
    <property type="protein sequence ID" value="SPC74304.1"/>
    <property type="molecule type" value="Genomic_DNA"/>
</dbReference>
<gene>
    <name evidence="5" type="ORF">FSB_LOCUS2186</name>
</gene>
<dbReference type="PROSITE" id="PS00062">
    <property type="entry name" value="ALDOKETO_REDUCTASE_2"/>
    <property type="match status" value="1"/>
</dbReference>
<proteinExistence type="predicted"/>
<dbReference type="AlphaFoldDB" id="A0A2N9EI44"/>
<sequence>MLLILLLRLKHLRDCILHAIKLGHRHFDTAALYQSEEVLGETISEALSLGLIKSREDLFITSKLWSSDAHPERVVPALQNTLKKLKLEFLDLYLIHWPASLKPGKYEFPFPKEDLLPMDFNSVWEAMEECQKLGLAKHIGVSNFSCKKLETILSTAKIPPAINQVEMNPLWQQKRLREFCEQKGIFITAYSPLGGKGTPWGTNRVMECDVLKEIADAKRKTIAQQSQMDNGTV</sequence>
<accession>A0A2N9EI44</accession>
<feature type="site" description="Lowers pKa of active site Tyr" evidence="3">
    <location>
        <position position="63"/>
    </location>
</feature>
<dbReference type="Pfam" id="PF00248">
    <property type="entry name" value="Aldo_ket_red"/>
    <property type="match status" value="1"/>
</dbReference>
<dbReference type="InterPro" id="IPR020471">
    <property type="entry name" value="AKR"/>
</dbReference>
<dbReference type="InterPro" id="IPR018170">
    <property type="entry name" value="Aldo/ket_reductase_CS"/>
</dbReference>
<dbReference type="InterPro" id="IPR036812">
    <property type="entry name" value="NAD(P)_OxRdtase_dom_sf"/>
</dbReference>
<dbReference type="InterPro" id="IPR023210">
    <property type="entry name" value="NADP_OxRdtase_dom"/>
</dbReference>
<dbReference type="Gene3D" id="3.20.20.100">
    <property type="entry name" value="NADP-dependent oxidoreductase domain"/>
    <property type="match status" value="1"/>
</dbReference>
<dbReference type="GO" id="GO:0016491">
    <property type="term" value="F:oxidoreductase activity"/>
    <property type="evidence" value="ECO:0007669"/>
    <property type="project" value="InterPro"/>
</dbReference>
<dbReference type="SUPFAM" id="SSF51430">
    <property type="entry name" value="NAD(P)-linked oxidoreductase"/>
    <property type="match status" value="1"/>
</dbReference>
<organism evidence="5">
    <name type="scientific">Fagus sylvatica</name>
    <name type="common">Beechnut</name>
    <dbReference type="NCBI Taxonomy" id="28930"/>
    <lineage>
        <taxon>Eukaryota</taxon>
        <taxon>Viridiplantae</taxon>
        <taxon>Streptophyta</taxon>
        <taxon>Embryophyta</taxon>
        <taxon>Tracheophyta</taxon>
        <taxon>Spermatophyta</taxon>
        <taxon>Magnoliopsida</taxon>
        <taxon>eudicotyledons</taxon>
        <taxon>Gunneridae</taxon>
        <taxon>Pentapetalae</taxon>
        <taxon>rosids</taxon>
        <taxon>fabids</taxon>
        <taxon>Fagales</taxon>
        <taxon>Fagaceae</taxon>
        <taxon>Fagus</taxon>
    </lineage>
</organism>
<dbReference type="PRINTS" id="PR00069">
    <property type="entry name" value="ALDKETRDTASE"/>
</dbReference>
<feature type="binding site" evidence="2">
    <location>
        <position position="96"/>
    </location>
    <ligand>
        <name>substrate</name>
    </ligand>
</feature>
<evidence type="ECO:0000256" key="2">
    <source>
        <dbReference type="PIRSR" id="PIRSR000097-2"/>
    </source>
</evidence>
<evidence type="ECO:0000256" key="3">
    <source>
        <dbReference type="PIRSR" id="PIRSR000097-3"/>
    </source>
</evidence>
<evidence type="ECO:0000256" key="1">
    <source>
        <dbReference type="PIRSR" id="PIRSR000097-1"/>
    </source>
</evidence>
<dbReference type="PIRSF" id="PIRSF000097">
    <property type="entry name" value="AKR"/>
    <property type="match status" value="1"/>
</dbReference>
<evidence type="ECO:0000259" key="4">
    <source>
        <dbReference type="Pfam" id="PF00248"/>
    </source>
</evidence>
<name>A0A2N9EI44_FAGSY</name>
<protein>
    <recommendedName>
        <fullName evidence="4">NADP-dependent oxidoreductase domain-containing protein</fullName>
    </recommendedName>
</protein>
<dbReference type="PANTHER" id="PTHR11732">
    <property type="entry name" value="ALDO/KETO REDUCTASE"/>
    <property type="match status" value="1"/>
</dbReference>
<feature type="domain" description="NADP-dependent oxidoreductase" evidence="4">
    <location>
        <begin position="14"/>
        <end position="195"/>
    </location>
</feature>
<evidence type="ECO:0000313" key="5">
    <source>
        <dbReference type="EMBL" id="SPC74304.1"/>
    </source>
</evidence>
<reference evidence="5" key="1">
    <citation type="submission" date="2018-02" db="EMBL/GenBank/DDBJ databases">
        <authorList>
            <person name="Cohen D.B."/>
            <person name="Kent A.D."/>
        </authorList>
    </citation>
    <scope>NUCLEOTIDE SEQUENCE</scope>
</reference>